<dbReference type="InterPro" id="IPR014488">
    <property type="entry name" value="UCP017371"/>
</dbReference>
<accession>D2S8Y5</accession>
<name>D2S8Y5_GEOOG</name>
<dbReference type="PIRSF" id="PIRSF017371">
    <property type="entry name" value="UCP017371"/>
    <property type="match status" value="1"/>
</dbReference>
<dbReference type="AlphaFoldDB" id="D2S8Y5"/>
<gene>
    <name evidence="1" type="ordered locus">Gobs_0865</name>
</gene>
<reference evidence="1 2" key="1">
    <citation type="journal article" date="2010" name="Stand. Genomic Sci.">
        <title>Complete genome sequence of Geodermatophilus obscurus type strain (G-20).</title>
        <authorList>
            <person name="Ivanova N."/>
            <person name="Sikorski J."/>
            <person name="Jando M."/>
            <person name="Munk C."/>
            <person name="Lapidus A."/>
            <person name="Glavina Del Rio T."/>
            <person name="Copeland A."/>
            <person name="Tice H."/>
            <person name="Cheng J.-F."/>
            <person name="Lucas S."/>
            <person name="Chen F."/>
            <person name="Nolan M."/>
            <person name="Bruce D."/>
            <person name="Goodwin L."/>
            <person name="Pitluck S."/>
            <person name="Mavromatis K."/>
            <person name="Mikhailova N."/>
            <person name="Pati A."/>
            <person name="Chen A."/>
            <person name="Palaniappan K."/>
            <person name="Land M."/>
            <person name="Hauser L."/>
            <person name="Chang Y.-J."/>
            <person name="Jeffries C.D."/>
            <person name="Meincke L."/>
            <person name="Brettin T."/>
            <person name="Detter J.C."/>
            <person name="Detter J.C."/>
            <person name="Rohde M."/>
            <person name="Goeker M."/>
            <person name="Bristow J."/>
            <person name="Eisen J.A."/>
            <person name="Markowitz V."/>
            <person name="Hugenholtz P."/>
            <person name="Kyrpides N.C."/>
            <person name="Klenk H.-P."/>
        </authorList>
    </citation>
    <scope>NUCLEOTIDE SEQUENCE [LARGE SCALE GENOMIC DNA]</scope>
    <source>
        <strain evidence="2">ATCC 25078 / DSM 43160 / JCM 3152 / KCC A-0152 / KCTC 9177 / NBRC 13315 / NRRL B-3577 / G-20</strain>
    </source>
</reference>
<dbReference type="Gene3D" id="3.30.530.20">
    <property type="match status" value="1"/>
</dbReference>
<dbReference type="SUPFAM" id="SSF55961">
    <property type="entry name" value="Bet v1-like"/>
    <property type="match status" value="1"/>
</dbReference>
<dbReference type="InterPro" id="IPR019587">
    <property type="entry name" value="Polyketide_cyclase/dehydratase"/>
</dbReference>
<sequence length="151" mass="16648">MVGMGQVVATAERVVTAPVDRVRSALVDYEGTRRRVLPEQFSDYRVEAGGHGAGTRVAWRFAATSKRVRDQLVEVSQPDPDTLVESDTRSSMVTTWTLHPVDAGLTTVRVRTTWDGAGGIGGFFERTFAPKGLRRVYEDLLGRLDREVTAP</sequence>
<dbReference type="EMBL" id="CP001867">
    <property type="protein sequence ID" value="ADB73628.1"/>
    <property type="molecule type" value="Genomic_DNA"/>
</dbReference>
<dbReference type="CDD" id="cd07812">
    <property type="entry name" value="SRPBCC"/>
    <property type="match status" value="1"/>
</dbReference>
<evidence type="ECO:0000313" key="2">
    <source>
        <dbReference type="Proteomes" id="UP000001382"/>
    </source>
</evidence>
<dbReference type="KEGG" id="gob:Gobs_0865"/>
<reference evidence="2" key="2">
    <citation type="submission" date="2010-01" db="EMBL/GenBank/DDBJ databases">
        <title>The complete genome of Geodermatophilus obscurus DSM 43160.</title>
        <authorList>
            <consortium name="US DOE Joint Genome Institute (JGI-PGF)"/>
            <person name="Lucas S."/>
            <person name="Copeland A."/>
            <person name="Lapidus A."/>
            <person name="Glavina del Rio T."/>
            <person name="Dalin E."/>
            <person name="Tice H."/>
            <person name="Bruce D."/>
            <person name="Goodwin L."/>
            <person name="Pitluck S."/>
            <person name="Kyrpides N."/>
            <person name="Mavromatis K."/>
            <person name="Ivanova N."/>
            <person name="Munk A.C."/>
            <person name="Brettin T."/>
            <person name="Detter J.C."/>
            <person name="Han C."/>
            <person name="Larimer F."/>
            <person name="Land M."/>
            <person name="Hauser L."/>
            <person name="Markowitz V."/>
            <person name="Cheng J.-F."/>
            <person name="Hugenholtz P."/>
            <person name="Woyke T."/>
            <person name="Wu D."/>
            <person name="Jando M."/>
            <person name="Schneider S."/>
            <person name="Klenk H.-P."/>
            <person name="Eisen J.A."/>
        </authorList>
    </citation>
    <scope>NUCLEOTIDE SEQUENCE [LARGE SCALE GENOMIC DNA]</scope>
    <source>
        <strain evidence="2">ATCC 25078 / DSM 43160 / JCM 3152 / KCC A-0152 / KCTC 9177 / NBRC 13315 / NRRL B-3577 / G-20</strain>
    </source>
</reference>
<dbReference type="eggNOG" id="COG3832">
    <property type="taxonomic scope" value="Bacteria"/>
</dbReference>
<dbReference type="HOGENOM" id="CLU_123883_0_0_11"/>
<proteinExistence type="predicted"/>
<dbReference type="Proteomes" id="UP000001382">
    <property type="component" value="Chromosome"/>
</dbReference>
<dbReference type="STRING" id="526225.Gobs_0865"/>
<dbReference type="Pfam" id="PF10604">
    <property type="entry name" value="Polyketide_cyc2"/>
    <property type="match status" value="1"/>
</dbReference>
<keyword evidence="2" id="KW-1185">Reference proteome</keyword>
<protein>
    <submittedName>
        <fullName evidence="1">Polyketide cyclase/dehydrase</fullName>
    </submittedName>
</protein>
<dbReference type="InterPro" id="IPR023393">
    <property type="entry name" value="START-like_dom_sf"/>
</dbReference>
<organism evidence="1 2">
    <name type="scientific">Geodermatophilus obscurus (strain ATCC 25078 / DSM 43160 / JCM 3152 / CCUG 61914 / KCC A-0152 / KCTC 9177 / NBRC 13315 / NRRL B-3577 / G-20)</name>
    <dbReference type="NCBI Taxonomy" id="526225"/>
    <lineage>
        <taxon>Bacteria</taxon>
        <taxon>Bacillati</taxon>
        <taxon>Actinomycetota</taxon>
        <taxon>Actinomycetes</taxon>
        <taxon>Geodermatophilales</taxon>
        <taxon>Geodermatophilaceae</taxon>
        <taxon>Geodermatophilus</taxon>
    </lineage>
</organism>
<evidence type="ECO:0000313" key="1">
    <source>
        <dbReference type="EMBL" id="ADB73628.1"/>
    </source>
</evidence>